<dbReference type="PANTHER" id="PTHR47338:SF5">
    <property type="entry name" value="ZN(II)2CYS6 TRANSCRIPTION FACTOR (EUROFUNG)"/>
    <property type="match status" value="1"/>
</dbReference>
<dbReference type="InterPro" id="IPR050815">
    <property type="entry name" value="TF_fung"/>
</dbReference>
<keyword evidence="2" id="KW-0479">Metal-binding</keyword>
<evidence type="ECO:0000313" key="7">
    <source>
        <dbReference type="Proteomes" id="UP000279259"/>
    </source>
</evidence>
<comment type="subcellular location">
    <subcellularLocation>
        <location evidence="1">Nucleus</location>
    </subcellularLocation>
</comment>
<evidence type="ECO:0000256" key="1">
    <source>
        <dbReference type="ARBA" id="ARBA00004123"/>
    </source>
</evidence>
<keyword evidence="7" id="KW-1185">Reference proteome</keyword>
<dbReference type="GO" id="GO:0000981">
    <property type="term" value="F:DNA-binding transcription factor activity, RNA polymerase II-specific"/>
    <property type="evidence" value="ECO:0007669"/>
    <property type="project" value="InterPro"/>
</dbReference>
<comment type="caution">
    <text evidence="6">The sequence shown here is derived from an EMBL/GenBank/DDBJ whole genome shotgun (WGS) entry which is preliminary data.</text>
</comment>
<dbReference type="Gene3D" id="4.10.240.10">
    <property type="entry name" value="Zn(2)-C6 fungal-type DNA-binding domain"/>
    <property type="match status" value="1"/>
</dbReference>
<evidence type="ECO:0000256" key="2">
    <source>
        <dbReference type="ARBA" id="ARBA00022723"/>
    </source>
</evidence>
<evidence type="ECO:0000313" key="6">
    <source>
        <dbReference type="EMBL" id="RSH89117.1"/>
    </source>
</evidence>
<dbReference type="SUPFAM" id="SSF57701">
    <property type="entry name" value="Zn2/Cys6 DNA-binding domain"/>
    <property type="match status" value="1"/>
</dbReference>
<evidence type="ECO:0000256" key="5">
    <source>
        <dbReference type="ARBA" id="ARBA00023242"/>
    </source>
</evidence>
<evidence type="ECO:0000256" key="3">
    <source>
        <dbReference type="ARBA" id="ARBA00023015"/>
    </source>
</evidence>
<proteinExistence type="predicted"/>
<sequence length="550" mass="60537">MSASSDRDSQPPPKRPRIYRACLPCVSSKTRCQDVTTAGCYRCRTKHLQCSLLEGAIEPGPSTQGLNVTSDGEVDELRFRLAQVEATSRELQARTVDTPATGGNLTRMLSWTVVAPDFVFDERLLCISDLQTPLDPVAQGLVSKAQMDMSFHMLKHQLSLLLPIPSLLLTSTPTPNHPFVRLAILSHSSLYNEAIADHIDASIRHVMSGDLTRDTVFALLILSLAPQHEMDAARARPTALRLVSLAYDIGLSLGLEALARVALRHGDELCHPWFDERMELVLLWETVKNRYSILHMIGARGGQSPVSIASLMPRHRSDHFRQSIRYVQAEARVISAFAHLNSILEEGEAVTDGCGADGQDLIQSYSTVRYQVAEMMGGDHGALYQDYVCISVLMGIRIAGFFQRMPFPMQAAVGELLRVCNSMSPSELAALPAYKATVVILTVILARRVLSYAPPGADPEWRPFTTAEVFAADEKVRGLGGAAAIISGRADEMESTFRSQAAHWMGERETHATTDFGNLEALFNFDLFGLEGFFQPLQQTPLHTQPLAQP</sequence>
<keyword evidence="3" id="KW-0805">Transcription regulation</keyword>
<dbReference type="InterPro" id="IPR036864">
    <property type="entry name" value="Zn2-C6_fun-type_DNA-bd_sf"/>
</dbReference>
<dbReference type="InterPro" id="IPR001138">
    <property type="entry name" value="Zn2Cys6_DnaBD"/>
</dbReference>
<evidence type="ECO:0008006" key="8">
    <source>
        <dbReference type="Google" id="ProtNLM"/>
    </source>
</evidence>
<protein>
    <recommendedName>
        <fullName evidence="8">Zn(2)-C6 fungal-type domain-containing protein</fullName>
    </recommendedName>
</protein>
<dbReference type="CDD" id="cd00067">
    <property type="entry name" value="GAL4"/>
    <property type="match status" value="1"/>
</dbReference>
<gene>
    <name evidence="6" type="ORF">EHS25_002783</name>
</gene>
<dbReference type="GO" id="GO:0008270">
    <property type="term" value="F:zinc ion binding"/>
    <property type="evidence" value="ECO:0007669"/>
    <property type="project" value="InterPro"/>
</dbReference>
<dbReference type="OrthoDB" id="3364175at2759"/>
<reference evidence="6 7" key="1">
    <citation type="submission" date="2018-11" db="EMBL/GenBank/DDBJ databases">
        <title>Genome sequence of Saitozyma podzolica DSM 27192.</title>
        <authorList>
            <person name="Aliyu H."/>
            <person name="Gorte O."/>
            <person name="Ochsenreither K."/>
        </authorList>
    </citation>
    <scope>NUCLEOTIDE SEQUENCE [LARGE SCALE GENOMIC DNA]</scope>
    <source>
        <strain evidence="6 7">DSM 27192</strain>
    </source>
</reference>
<keyword evidence="4" id="KW-0804">Transcription</keyword>
<organism evidence="6 7">
    <name type="scientific">Saitozyma podzolica</name>
    <dbReference type="NCBI Taxonomy" id="1890683"/>
    <lineage>
        <taxon>Eukaryota</taxon>
        <taxon>Fungi</taxon>
        <taxon>Dikarya</taxon>
        <taxon>Basidiomycota</taxon>
        <taxon>Agaricomycotina</taxon>
        <taxon>Tremellomycetes</taxon>
        <taxon>Tremellales</taxon>
        <taxon>Trimorphomycetaceae</taxon>
        <taxon>Saitozyma</taxon>
    </lineage>
</organism>
<name>A0A427YDS3_9TREE</name>
<accession>A0A427YDS3</accession>
<keyword evidence="5" id="KW-0539">Nucleus</keyword>
<dbReference type="PANTHER" id="PTHR47338">
    <property type="entry name" value="ZN(II)2CYS6 TRANSCRIPTION FACTOR (EUROFUNG)-RELATED"/>
    <property type="match status" value="1"/>
</dbReference>
<dbReference type="Proteomes" id="UP000279259">
    <property type="component" value="Unassembled WGS sequence"/>
</dbReference>
<dbReference type="EMBL" id="RSCD01000015">
    <property type="protein sequence ID" value="RSH89117.1"/>
    <property type="molecule type" value="Genomic_DNA"/>
</dbReference>
<dbReference type="GO" id="GO:0005634">
    <property type="term" value="C:nucleus"/>
    <property type="evidence" value="ECO:0007669"/>
    <property type="project" value="UniProtKB-SubCell"/>
</dbReference>
<evidence type="ECO:0000256" key="4">
    <source>
        <dbReference type="ARBA" id="ARBA00023163"/>
    </source>
</evidence>
<dbReference type="AlphaFoldDB" id="A0A427YDS3"/>